<reference evidence="3" key="1">
    <citation type="journal article" date="2021" name="Front. Microbiol.">
        <title>Comprehensive Comparative Genomics and Phenotyping of Methylobacterium Species.</title>
        <authorList>
            <person name="Alessa O."/>
            <person name="Ogura Y."/>
            <person name="Fujitani Y."/>
            <person name="Takami H."/>
            <person name="Hayashi T."/>
            <person name="Sahin N."/>
            <person name="Tani A."/>
        </authorList>
    </citation>
    <scope>NUCLEOTIDE SEQUENCE</scope>
    <source>
        <strain evidence="3">KCTC 52305</strain>
    </source>
</reference>
<feature type="chain" id="PRO_5045748187" description="YncI copper-binding domain-containing protein" evidence="1">
    <location>
        <begin position="24"/>
        <end position="331"/>
    </location>
</feature>
<dbReference type="RefSeq" id="WP_128563873.1">
    <property type="nucleotide sequence ID" value="NZ_BPQH01000001.1"/>
</dbReference>
<dbReference type="PIRSF" id="PIRSF037139">
    <property type="entry name" value="UCP037139"/>
    <property type="match status" value="1"/>
</dbReference>
<dbReference type="InterPro" id="IPR036182">
    <property type="entry name" value="PCuAC_sf"/>
</dbReference>
<keyword evidence="1" id="KW-0732">Signal</keyword>
<evidence type="ECO:0000313" key="4">
    <source>
        <dbReference type="Proteomes" id="UP001055167"/>
    </source>
</evidence>
<comment type="caution">
    <text evidence="3">The sequence shown here is derived from an EMBL/GenBank/DDBJ whole genome shotgun (WGS) entry which is preliminary data.</text>
</comment>
<sequence length="331" mass="34268">MNRFLSGSLGAAGLALLAAPALAHAVLERTQASPNQSYRGVVQISHGCAGRPTVRVRVTIPEGVVGAKAMPKPGWQLATVKGPYARAYPFYHGEIREGVREITWSGGSLPDDQFDEFVFQARISDAFAPGATVYFPVRQDCDEGAQDWREIPAAGQSARDLEAPAPGLRIVAAAAQAAPAAAAAAQGAAAQAPVRAGDLTIEAPWMRATPGGAKVAGGYVRVTNTGREPDRLVAAAIPLAGRGEVHQMSMDNGVMRMAPVEAGLVIKPGETVALKPGGYHLMFMDLKGPVRAGESVDGTLTFARAGTVAVRFQVGAVGAAAPDAAGEPHNH</sequence>
<gene>
    <name evidence="3" type="ORF">OPKNFCMD_0100</name>
</gene>
<dbReference type="Pfam" id="PF07987">
    <property type="entry name" value="DUF1775"/>
    <property type="match status" value="1"/>
</dbReference>
<dbReference type="EMBL" id="BPQH01000001">
    <property type="protein sequence ID" value="GJD47394.1"/>
    <property type="molecule type" value="Genomic_DNA"/>
</dbReference>
<dbReference type="CDD" id="cd08545">
    <property type="entry name" value="YcnI_like"/>
    <property type="match status" value="1"/>
</dbReference>
<dbReference type="PANTHER" id="PTHR36302">
    <property type="entry name" value="BLR7088 PROTEIN"/>
    <property type="match status" value="1"/>
</dbReference>
<keyword evidence="4" id="KW-1185">Reference proteome</keyword>
<evidence type="ECO:0000313" key="3">
    <source>
        <dbReference type="EMBL" id="GJD47394.1"/>
    </source>
</evidence>
<proteinExistence type="predicted"/>
<dbReference type="InterPro" id="IPR021174">
    <property type="entry name" value="UCP037139"/>
</dbReference>
<evidence type="ECO:0000259" key="2">
    <source>
        <dbReference type="Pfam" id="PF07987"/>
    </source>
</evidence>
<feature type="domain" description="YncI copper-binding" evidence="2">
    <location>
        <begin position="24"/>
        <end position="170"/>
    </location>
</feature>
<evidence type="ECO:0000256" key="1">
    <source>
        <dbReference type="SAM" id="SignalP"/>
    </source>
</evidence>
<accession>A0ABQ4QQU1</accession>
<dbReference type="InterPro" id="IPR058248">
    <property type="entry name" value="Lxx211020-like"/>
</dbReference>
<reference evidence="3" key="2">
    <citation type="submission" date="2021-08" db="EMBL/GenBank/DDBJ databases">
        <authorList>
            <person name="Tani A."/>
            <person name="Ola A."/>
            <person name="Ogura Y."/>
            <person name="Katsura K."/>
            <person name="Hayashi T."/>
        </authorList>
    </citation>
    <scope>NUCLEOTIDE SEQUENCE</scope>
    <source>
        <strain evidence="3">KCTC 52305</strain>
    </source>
</reference>
<dbReference type="Pfam" id="PF04314">
    <property type="entry name" value="PCuAC"/>
    <property type="match status" value="1"/>
</dbReference>
<protein>
    <recommendedName>
        <fullName evidence="2">YncI copper-binding domain-containing protein</fullName>
    </recommendedName>
</protein>
<dbReference type="InterPro" id="IPR038507">
    <property type="entry name" value="YcnI-like_sf"/>
</dbReference>
<feature type="signal peptide" evidence="1">
    <location>
        <begin position="1"/>
        <end position="23"/>
    </location>
</feature>
<dbReference type="InterPro" id="IPR012533">
    <property type="entry name" value="YcnI-copper_dom"/>
</dbReference>
<dbReference type="Gene3D" id="2.60.40.2230">
    <property type="entry name" value="Uncharacterised protein YcnI-like PF07987, DUF1775"/>
    <property type="match status" value="1"/>
</dbReference>
<dbReference type="Proteomes" id="UP001055167">
    <property type="component" value="Unassembled WGS sequence"/>
</dbReference>
<dbReference type="SUPFAM" id="SSF110087">
    <property type="entry name" value="DR1885-like metal-binding protein"/>
    <property type="match status" value="1"/>
</dbReference>
<dbReference type="Gene3D" id="2.60.40.1890">
    <property type="entry name" value="PCu(A)C copper chaperone"/>
    <property type="match status" value="1"/>
</dbReference>
<organism evidence="3 4">
    <name type="scientific">Methylobacterium crusticola</name>
    <dbReference type="NCBI Taxonomy" id="1697972"/>
    <lineage>
        <taxon>Bacteria</taxon>
        <taxon>Pseudomonadati</taxon>
        <taxon>Pseudomonadota</taxon>
        <taxon>Alphaproteobacteria</taxon>
        <taxon>Hyphomicrobiales</taxon>
        <taxon>Methylobacteriaceae</taxon>
        <taxon>Methylobacterium</taxon>
    </lineage>
</organism>
<dbReference type="PANTHER" id="PTHR36302:SF1">
    <property type="entry name" value="COPPER CHAPERONE PCU(A)C"/>
    <property type="match status" value="1"/>
</dbReference>
<dbReference type="InterPro" id="IPR007410">
    <property type="entry name" value="LpqE-like"/>
</dbReference>
<name>A0ABQ4QQU1_9HYPH</name>